<evidence type="ECO:0000256" key="9">
    <source>
        <dbReference type="SAM" id="MobiDB-lite"/>
    </source>
</evidence>
<comment type="caution">
    <text evidence="8">Lacks conserved residue(s) required for the propagation of feature annotation.</text>
</comment>
<dbReference type="GO" id="GO:0003676">
    <property type="term" value="F:nucleic acid binding"/>
    <property type="evidence" value="ECO:0007669"/>
    <property type="project" value="InterPro"/>
</dbReference>
<evidence type="ECO:0000313" key="12">
    <source>
        <dbReference type="Proteomes" id="UP000321518"/>
    </source>
</evidence>
<evidence type="ECO:0000256" key="5">
    <source>
        <dbReference type="ARBA" id="ARBA00022692"/>
    </source>
</evidence>
<accession>A0A511KIE3</accession>
<keyword evidence="3 8" id="KW-0813">Transport</keyword>
<dbReference type="GO" id="GO:0015099">
    <property type="term" value="F:nickel cation transmembrane transporter activity"/>
    <property type="evidence" value="ECO:0007669"/>
    <property type="project" value="UniProtKB-UniRule"/>
</dbReference>
<comment type="similarity">
    <text evidence="2 8">Belongs to the NiCoT transporter (TC 2.A.52) family.</text>
</comment>
<evidence type="ECO:0000256" key="7">
    <source>
        <dbReference type="ARBA" id="ARBA00023136"/>
    </source>
</evidence>
<sequence length="449" mass="49807">MSAGFKSLVPPTHYAIRPDSPGWQLLARQGWKEGQTLGPVTPEGEGRGLKVPLRPVEKHDRKGLGLGTGEDGGDWKSARKMTHEDRERERRRKEREERDKRGRGERGMERMKKREERERKAMIAYMNPIRSLIVIGQVPVTVGLFFSLGHSAIVIAMTLAIIIATSAINKLPKVSSIGGFIGVSVSASFLFLLAVINSVMLWQSLRLVRRRKQEQLALGTKQAQHVASAPSLPSSDLRPPALPPSASLLGISALAPSDPHRLPSPQLILLPPLFTAGMTAVDSLDSVFMLTAYTFPQRVEAQAMGETGRARWCYVRRWELWEMRASEEEEEKRKEQARGRIGMLRRADQDNLLGISVALTVISIVVALLISVTEFMGLALSNCASCSATANSDLGLSGHWWRFWRAVNANSGYLGAGVGGLFVLIFAGWGVASWWNRRKERWKREKAEA</sequence>
<keyword evidence="4" id="KW-0533">Nickel</keyword>
<feature type="transmembrane region" description="Helical" evidence="8">
    <location>
        <begin position="132"/>
        <end position="165"/>
    </location>
</feature>
<feature type="compositionally biased region" description="Basic and acidic residues" evidence="9">
    <location>
        <begin position="73"/>
        <end position="114"/>
    </location>
</feature>
<keyword evidence="7 8" id="KW-0472">Membrane</keyword>
<comment type="subcellular location">
    <subcellularLocation>
        <location evidence="8">Cell membrane</location>
        <topology evidence="8">Multi-pass membrane protein</topology>
    </subcellularLocation>
    <subcellularLocation>
        <location evidence="1">Endomembrane system</location>
        <topology evidence="1">Multi-pass membrane protein</topology>
    </subcellularLocation>
</comment>
<comment type="caution">
    <text evidence="11">The sequence shown here is derived from an EMBL/GenBank/DDBJ whole genome shotgun (WGS) entry which is preliminary data.</text>
</comment>
<dbReference type="OrthoDB" id="5197598at2759"/>
<reference evidence="11 12" key="1">
    <citation type="submission" date="2019-07" db="EMBL/GenBank/DDBJ databases">
        <title>Rhodotorula toruloides NBRC10032 genome sequencing.</title>
        <authorList>
            <person name="Shida Y."/>
            <person name="Takaku H."/>
            <person name="Ogasawara W."/>
            <person name="Mori K."/>
        </authorList>
    </citation>
    <scope>NUCLEOTIDE SEQUENCE [LARGE SCALE GENOMIC DNA]</scope>
    <source>
        <strain evidence="11 12">NBRC10032</strain>
    </source>
</reference>
<evidence type="ECO:0000256" key="6">
    <source>
        <dbReference type="ARBA" id="ARBA00022989"/>
    </source>
</evidence>
<feature type="transmembrane region" description="Helical" evidence="8">
    <location>
        <begin position="177"/>
        <end position="202"/>
    </location>
</feature>
<dbReference type="InterPro" id="IPR004688">
    <property type="entry name" value="Ni/Co_transpt"/>
</dbReference>
<evidence type="ECO:0000259" key="10">
    <source>
        <dbReference type="PROSITE" id="PS50174"/>
    </source>
</evidence>
<dbReference type="SMART" id="SM00443">
    <property type="entry name" value="G_patch"/>
    <property type="match status" value="1"/>
</dbReference>
<evidence type="ECO:0000256" key="8">
    <source>
        <dbReference type="RuleBase" id="RU362101"/>
    </source>
</evidence>
<organism evidence="11 12">
    <name type="scientific">Rhodotorula toruloides</name>
    <name type="common">Yeast</name>
    <name type="synonym">Rhodosporidium toruloides</name>
    <dbReference type="NCBI Taxonomy" id="5286"/>
    <lineage>
        <taxon>Eukaryota</taxon>
        <taxon>Fungi</taxon>
        <taxon>Dikarya</taxon>
        <taxon>Basidiomycota</taxon>
        <taxon>Pucciniomycotina</taxon>
        <taxon>Microbotryomycetes</taxon>
        <taxon>Sporidiobolales</taxon>
        <taxon>Sporidiobolaceae</taxon>
        <taxon>Rhodotorula</taxon>
    </lineage>
</organism>
<name>A0A511KIE3_RHOTO</name>
<dbReference type="Pfam" id="PF01585">
    <property type="entry name" value="G-patch"/>
    <property type="match status" value="1"/>
</dbReference>
<evidence type="ECO:0000256" key="1">
    <source>
        <dbReference type="ARBA" id="ARBA00004127"/>
    </source>
</evidence>
<protein>
    <recommendedName>
        <fullName evidence="8">Nickel/cobalt efflux system</fullName>
    </recommendedName>
</protein>
<proteinExistence type="inferred from homology"/>
<evidence type="ECO:0000256" key="4">
    <source>
        <dbReference type="ARBA" id="ARBA00022596"/>
    </source>
</evidence>
<gene>
    <name evidence="11" type="ORF">Rt10032_c10g4168</name>
</gene>
<dbReference type="PANTHER" id="PTHR31611">
    <property type="entry name" value="HIGH-AFFINITY NICKEL TRANSPORT PROTEIN NIC1"/>
    <property type="match status" value="1"/>
</dbReference>
<feature type="transmembrane region" description="Helical" evidence="8">
    <location>
        <begin position="352"/>
        <end position="372"/>
    </location>
</feature>
<dbReference type="EMBL" id="BJWK01000010">
    <property type="protein sequence ID" value="GEM10151.1"/>
    <property type="molecule type" value="Genomic_DNA"/>
</dbReference>
<keyword evidence="6 8" id="KW-1133">Transmembrane helix</keyword>
<dbReference type="InterPro" id="IPR011541">
    <property type="entry name" value="Ni/Co_transpt_high_affinity"/>
</dbReference>
<feature type="region of interest" description="Disordered" evidence="9">
    <location>
        <begin position="34"/>
        <end position="114"/>
    </location>
</feature>
<feature type="domain" description="G-patch" evidence="10">
    <location>
        <begin position="18"/>
        <end position="69"/>
    </location>
</feature>
<feature type="transmembrane region" description="Helical" evidence="8">
    <location>
        <begin position="413"/>
        <end position="435"/>
    </location>
</feature>
<dbReference type="Pfam" id="PF03824">
    <property type="entry name" value="NicO"/>
    <property type="match status" value="1"/>
</dbReference>
<dbReference type="PROSITE" id="PS50174">
    <property type="entry name" value="G_PATCH"/>
    <property type="match status" value="1"/>
</dbReference>
<dbReference type="PANTHER" id="PTHR31611:SF0">
    <property type="entry name" value="HIGH-AFFINITY NICKEL TRANSPORT PROTEIN NIC1"/>
    <property type="match status" value="1"/>
</dbReference>
<dbReference type="GO" id="GO:0012505">
    <property type="term" value="C:endomembrane system"/>
    <property type="evidence" value="ECO:0007669"/>
    <property type="project" value="UniProtKB-SubCell"/>
</dbReference>
<keyword evidence="5 8" id="KW-0812">Transmembrane</keyword>
<dbReference type="InterPro" id="IPR000467">
    <property type="entry name" value="G_patch_dom"/>
</dbReference>
<evidence type="ECO:0000256" key="3">
    <source>
        <dbReference type="ARBA" id="ARBA00022448"/>
    </source>
</evidence>
<dbReference type="AlphaFoldDB" id="A0A511KIE3"/>
<evidence type="ECO:0000313" key="11">
    <source>
        <dbReference type="EMBL" id="GEM10151.1"/>
    </source>
</evidence>
<dbReference type="Proteomes" id="UP000321518">
    <property type="component" value="Unassembled WGS sequence"/>
</dbReference>
<evidence type="ECO:0000256" key="2">
    <source>
        <dbReference type="ARBA" id="ARBA00010892"/>
    </source>
</evidence>
<dbReference type="GO" id="GO:0005886">
    <property type="term" value="C:plasma membrane"/>
    <property type="evidence" value="ECO:0007669"/>
    <property type="project" value="UniProtKB-SubCell"/>
</dbReference>